<comment type="caution">
    <text evidence="1">The sequence shown here is derived from an EMBL/GenBank/DDBJ whole genome shotgun (WGS) entry which is preliminary data.</text>
</comment>
<feature type="non-terminal residue" evidence="1">
    <location>
        <position position="1"/>
    </location>
</feature>
<dbReference type="Proteomes" id="UP000008367">
    <property type="component" value="Unassembled WGS sequence"/>
</dbReference>
<dbReference type="AlphaFoldDB" id="A0A454CUE9"/>
<gene>
    <name evidence="1" type="ORF">VCHENC02_4227B</name>
</gene>
<name>A0A454CUE9_VIBHA</name>
<sequence>QFDCFKQPSGCCWLCRYWLWSLLG</sequence>
<dbReference type="EMBL" id="AJSR01001831">
    <property type="protein sequence ID" value="EKM30011.1"/>
    <property type="molecule type" value="Genomic_DNA"/>
</dbReference>
<evidence type="ECO:0000313" key="1">
    <source>
        <dbReference type="EMBL" id="EKM30011.1"/>
    </source>
</evidence>
<proteinExistence type="predicted"/>
<protein>
    <submittedName>
        <fullName evidence="1">AcrB/AcrD/AcrF family protein</fullName>
    </submittedName>
</protein>
<organism evidence="1 2">
    <name type="scientific">Vibrio harveyi</name>
    <name type="common">Beneckea harveyi</name>
    <dbReference type="NCBI Taxonomy" id="669"/>
    <lineage>
        <taxon>Bacteria</taxon>
        <taxon>Pseudomonadati</taxon>
        <taxon>Pseudomonadota</taxon>
        <taxon>Gammaproteobacteria</taxon>
        <taxon>Vibrionales</taxon>
        <taxon>Vibrionaceae</taxon>
        <taxon>Vibrio</taxon>
    </lineage>
</organism>
<reference evidence="1 2" key="1">
    <citation type="submission" date="2012-10" db="EMBL/GenBank/DDBJ databases">
        <title>Genome sequence of Vibrio Cholerae HENC-02.</title>
        <authorList>
            <person name="Eppinger M."/>
            <person name="Hasan N.A."/>
            <person name="Sengamalay N."/>
            <person name="Hine E."/>
            <person name="Su Q."/>
            <person name="Daugherty S.C."/>
            <person name="Young S."/>
            <person name="Sadzewicz L."/>
            <person name="Tallon L."/>
            <person name="Cebula T.A."/>
            <person name="Ravel J."/>
            <person name="Colwell R.R."/>
        </authorList>
    </citation>
    <scope>NUCLEOTIDE SEQUENCE [LARGE SCALE GENOMIC DNA]</scope>
    <source>
        <strain evidence="1 2">HENC-02</strain>
    </source>
</reference>
<evidence type="ECO:0000313" key="2">
    <source>
        <dbReference type="Proteomes" id="UP000008367"/>
    </source>
</evidence>
<accession>A0A454CUE9</accession>